<protein>
    <submittedName>
        <fullName evidence="1">STE3-domain-containing protein</fullName>
    </submittedName>
</protein>
<accession>A0ACB8SBC0</accession>
<name>A0ACB8SBC0_9AGAM</name>
<reference evidence="1" key="1">
    <citation type="submission" date="2021-02" db="EMBL/GenBank/DDBJ databases">
        <authorList>
            <consortium name="DOE Joint Genome Institute"/>
            <person name="Ahrendt S."/>
            <person name="Looney B.P."/>
            <person name="Miyauchi S."/>
            <person name="Morin E."/>
            <person name="Drula E."/>
            <person name="Courty P.E."/>
            <person name="Chicoki N."/>
            <person name="Fauchery L."/>
            <person name="Kohler A."/>
            <person name="Kuo A."/>
            <person name="Labutti K."/>
            <person name="Pangilinan J."/>
            <person name="Lipzen A."/>
            <person name="Riley R."/>
            <person name="Andreopoulos W."/>
            <person name="He G."/>
            <person name="Johnson J."/>
            <person name="Barry K.W."/>
            <person name="Grigoriev I.V."/>
            <person name="Nagy L."/>
            <person name="Hibbett D."/>
            <person name="Henrissat B."/>
            <person name="Matheny P.B."/>
            <person name="Labbe J."/>
            <person name="Martin F."/>
        </authorList>
    </citation>
    <scope>NUCLEOTIDE SEQUENCE</scope>
    <source>
        <strain evidence="1">FP105234-sp</strain>
    </source>
</reference>
<keyword evidence="2" id="KW-1185">Reference proteome</keyword>
<proteinExistence type="predicted"/>
<evidence type="ECO:0000313" key="2">
    <source>
        <dbReference type="Proteomes" id="UP000814033"/>
    </source>
</evidence>
<evidence type="ECO:0000313" key="1">
    <source>
        <dbReference type="EMBL" id="KAI0053512.1"/>
    </source>
</evidence>
<dbReference type="Proteomes" id="UP000814033">
    <property type="component" value="Unassembled WGS sequence"/>
</dbReference>
<sequence length="453" mass="49696">MAAPPNQLFSAFSFIGFLFCAVPFSWHLESWNAGTCLYMAWTGLGCLNAFINSVVWNGSARNVAPVWCDISTRFMIGLNVAIPAASLVINRRLYKIASMSAAMITPAEKRRGVIIDLSIGLGIPLLEMILQVIVQGHRFDIYEDVGCFPVTYNTPPAYPLVFCWPLVIGIVSLTYSAAAVCLFWKRASQFKDIVSSNRNLNQNRYLRLIALSTTEMVCTIPLSVYSLYLNSHVFSISPWLGWADTHFDFGRVGQFSDVQWRMDPVEQAAIELSRWLIVFCAFAFFAFFGFADEARKHYLLAYASVCNKVGHSTVGSRAGTTGSSFASPSMITVGGNGFTSLKNISLPMFRSQVSKRSGDTDDTDTDTLNSESSSWGRLSTSITIDNFDDCDGIVKKPALGDPARPPSLDTLDTLDSLESFDSPPLVPPKPVILLTAPAHDADTPSEVSVYIGK</sequence>
<comment type="caution">
    <text evidence="1">The sequence shown here is derived from an EMBL/GenBank/DDBJ whole genome shotgun (WGS) entry which is preliminary data.</text>
</comment>
<gene>
    <name evidence="1" type="ORF">FA95DRAFT_1552577</name>
</gene>
<reference evidence="1" key="2">
    <citation type="journal article" date="2022" name="New Phytol.">
        <title>Evolutionary transition to the ectomycorrhizal habit in the genomes of a hyperdiverse lineage of mushroom-forming fungi.</title>
        <authorList>
            <person name="Looney B."/>
            <person name="Miyauchi S."/>
            <person name="Morin E."/>
            <person name="Drula E."/>
            <person name="Courty P.E."/>
            <person name="Kohler A."/>
            <person name="Kuo A."/>
            <person name="LaButti K."/>
            <person name="Pangilinan J."/>
            <person name="Lipzen A."/>
            <person name="Riley R."/>
            <person name="Andreopoulos W."/>
            <person name="He G."/>
            <person name="Johnson J."/>
            <person name="Nolan M."/>
            <person name="Tritt A."/>
            <person name="Barry K.W."/>
            <person name="Grigoriev I.V."/>
            <person name="Nagy L.G."/>
            <person name="Hibbett D."/>
            <person name="Henrissat B."/>
            <person name="Matheny P.B."/>
            <person name="Labbe J."/>
            <person name="Martin F.M."/>
        </authorList>
    </citation>
    <scope>NUCLEOTIDE SEQUENCE</scope>
    <source>
        <strain evidence="1">FP105234-sp</strain>
    </source>
</reference>
<organism evidence="1 2">
    <name type="scientific">Auriscalpium vulgare</name>
    <dbReference type="NCBI Taxonomy" id="40419"/>
    <lineage>
        <taxon>Eukaryota</taxon>
        <taxon>Fungi</taxon>
        <taxon>Dikarya</taxon>
        <taxon>Basidiomycota</taxon>
        <taxon>Agaricomycotina</taxon>
        <taxon>Agaricomycetes</taxon>
        <taxon>Russulales</taxon>
        <taxon>Auriscalpiaceae</taxon>
        <taxon>Auriscalpium</taxon>
    </lineage>
</organism>
<dbReference type="EMBL" id="MU275840">
    <property type="protein sequence ID" value="KAI0053512.1"/>
    <property type="molecule type" value="Genomic_DNA"/>
</dbReference>